<evidence type="ECO:0000256" key="5">
    <source>
        <dbReference type="SAM" id="MobiDB-lite"/>
    </source>
</evidence>
<keyword evidence="3" id="KW-0862">Zinc</keyword>
<dbReference type="InterPro" id="IPR007320">
    <property type="entry name" value="PDCD2_C"/>
</dbReference>
<dbReference type="Pfam" id="PF01753">
    <property type="entry name" value="zf-MYND"/>
    <property type="match status" value="1"/>
</dbReference>
<sequence length="561" mass="62040">MSNSVLPSFPVFFGIATEVEPDGLYKLERQYLPLGKVGGFPAWLNPVTIPQSEDLECLVCHSPMAFLLQIYCTNSSEPPHAFHRVLYLFACQKGCAKPNDSSNFSVFRCQLPRDNQFYSFDGPTPLPSTSSASFDPFFNSETFPKLCVVCGCRAGKRCSKCSKRMYCSRNHQIIDWQTGHREECGADEKDVLTCAEKAKLREKQGFTFKEYGIEMVVGEEEEIDLMIAKEDENIKNKNEETIEDDLNKMEEEIEDLAFNNFTKIIQQESKQILRYQRGGHFILATDFSSSPNLIPNCELCGGPRQFEFQLMPYLLSLIDIDSVGGQSLDWITHSVNLLPCSCLQFNIAQRAQPSSSMEVLSNLLHGLAEAIQVVSQQAERDVNPTPSSSSSEESREAATEAEAARSLSLTSDSDTNQTSETSSDVTVQTGTDSDSTHTELSRTRENAAKDQELDPYEVDQLLEAMRSQSRLSVPESDVISTRSARVRSPPPTEDEQSTAAVTRTVSALEWDDVSTARVAPSEENLLASSNSPALVANPAGTVVPELPANNDDIPTAIEADK</sequence>
<dbReference type="GO" id="GO:0008270">
    <property type="term" value="F:zinc ion binding"/>
    <property type="evidence" value="ECO:0007669"/>
    <property type="project" value="UniProtKB-KW"/>
</dbReference>
<evidence type="ECO:0000313" key="7">
    <source>
        <dbReference type="Proteomes" id="UP000887561"/>
    </source>
</evidence>
<organism evidence="7 8">
    <name type="scientific">Meloidogyne javanica</name>
    <name type="common">Root-knot nematode worm</name>
    <dbReference type="NCBI Taxonomy" id="6303"/>
    <lineage>
        <taxon>Eukaryota</taxon>
        <taxon>Metazoa</taxon>
        <taxon>Ecdysozoa</taxon>
        <taxon>Nematoda</taxon>
        <taxon>Chromadorea</taxon>
        <taxon>Rhabditida</taxon>
        <taxon>Tylenchina</taxon>
        <taxon>Tylenchomorpha</taxon>
        <taxon>Tylenchoidea</taxon>
        <taxon>Meloidogynidae</taxon>
        <taxon>Meloidogyninae</taxon>
        <taxon>Meloidogyne</taxon>
        <taxon>Meloidogyne incognita group</taxon>
    </lineage>
</organism>
<evidence type="ECO:0000256" key="1">
    <source>
        <dbReference type="ARBA" id="ARBA00022723"/>
    </source>
</evidence>
<dbReference type="GO" id="GO:0005737">
    <property type="term" value="C:cytoplasm"/>
    <property type="evidence" value="ECO:0007669"/>
    <property type="project" value="InterPro"/>
</dbReference>
<keyword evidence="7" id="KW-1185">Reference proteome</keyword>
<evidence type="ECO:0000256" key="3">
    <source>
        <dbReference type="ARBA" id="ARBA00022833"/>
    </source>
</evidence>
<dbReference type="SUPFAM" id="SSF144232">
    <property type="entry name" value="HIT/MYND zinc finger-like"/>
    <property type="match status" value="1"/>
</dbReference>
<dbReference type="Proteomes" id="UP000887561">
    <property type="component" value="Unplaced"/>
</dbReference>
<keyword evidence="1" id="KW-0479">Metal-binding</keyword>
<dbReference type="PROSITE" id="PS01360">
    <property type="entry name" value="ZF_MYND_1"/>
    <property type="match status" value="1"/>
</dbReference>
<evidence type="ECO:0000256" key="2">
    <source>
        <dbReference type="ARBA" id="ARBA00022771"/>
    </source>
</evidence>
<proteinExistence type="predicted"/>
<dbReference type="PROSITE" id="PS50865">
    <property type="entry name" value="ZF_MYND_2"/>
    <property type="match status" value="1"/>
</dbReference>
<evidence type="ECO:0000313" key="8">
    <source>
        <dbReference type="WBParaSite" id="scaffold18554_cov221.g18956"/>
    </source>
</evidence>
<evidence type="ECO:0000259" key="6">
    <source>
        <dbReference type="PROSITE" id="PS50865"/>
    </source>
</evidence>
<accession>A0A915LWM3</accession>
<feature type="compositionally biased region" description="Low complexity" evidence="5">
    <location>
        <begin position="400"/>
        <end position="409"/>
    </location>
</feature>
<feature type="compositionally biased region" description="Basic and acidic residues" evidence="5">
    <location>
        <begin position="434"/>
        <end position="452"/>
    </location>
</feature>
<dbReference type="PANTHER" id="PTHR12298">
    <property type="entry name" value="PCDC2 PROGRAMMED CELL DEATH PROTEIN 2 -RELATED"/>
    <property type="match status" value="1"/>
</dbReference>
<feature type="region of interest" description="Disordered" evidence="5">
    <location>
        <begin position="542"/>
        <end position="561"/>
    </location>
</feature>
<dbReference type="Gene3D" id="6.10.140.2220">
    <property type="match status" value="1"/>
</dbReference>
<dbReference type="Pfam" id="PF04194">
    <property type="entry name" value="PDCD2_C"/>
    <property type="match status" value="1"/>
</dbReference>
<dbReference type="GO" id="GO:0005634">
    <property type="term" value="C:nucleus"/>
    <property type="evidence" value="ECO:0007669"/>
    <property type="project" value="TreeGrafter"/>
</dbReference>
<feature type="region of interest" description="Disordered" evidence="5">
    <location>
        <begin position="376"/>
        <end position="454"/>
    </location>
</feature>
<reference evidence="8" key="1">
    <citation type="submission" date="2022-11" db="UniProtKB">
        <authorList>
            <consortium name="WormBaseParasite"/>
        </authorList>
    </citation>
    <scope>IDENTIFICATION</scope>
</reference>
<evidence type="ECO:0000256" key="4">
    <source>
        <dbReference type="PROSITE-ProRule" id="PRU00134"/>
    </source>
</evidence>
<name>A0A915LWM3_MELJA</name>
<dbReference type="PANTHER" id="PTHR12298:SF4">
    <property type="entry name" value="PROGRAMMED CELL DEATH PROTEIN 2"/>
    <property type="match status" value="1"/>
</dbReference>
<feature type="region of interest" description="Disordered" evidence="5">
    <location>
        <begin position="467"/>
        <end position="496"/>
    </location>
</feature>
<dbReference type="AlphaFoldDB" id="A0A915LWM3"/>
<feature type="compositionally biased region" description="Polar residues" evidence="5">
    <location>
        <begin position="410"/>
        <end position="433"/>
    </location>
</feature>
<dbReference type="InterPro" id="IPR002893">
    <property type="entry name" value="Znf_MYND"/>
</dbReference>
<protein>
    <submittedName>
        <fullName evidence="8">MYND-type domain-containing protein</fullName>
    </submittedName>
</protein>
<feature type="domain" description="MYND-type" evidence="6">
    <location>
        <begin position="147"/>
        <end position="184"/>
    </location>
</feature>
<dbReference type="WBParaSite" id="scaffold18554_cov221.g18956">
    <property type="protein sequence ID" value="scaffold18554_cov221.g18956"/>
    <property type="gene ID" value="scaffold18554_cov221.g18956"/>
</dbReference>
<keyword evidence="2 4" id="KW-0863">Zinc-finger</keyword>